<dbReference type="SMART" id="SM00388">
    <property type="entry name" value="HisKA"/>
    <property type="match status" value="1"/>
</dbReference>
<feature type="domain" description="HAMP" evidence="14">
    <location>
        <begin position="220"/>
        <end position="274"/>
    </location>
</feature>
<dbReference type="InterPro" id="IPR050398">
    <property type="entry name" value="HssS/ArlS-like"/>
</dbReference>
<reference evidence="16" key="2">
    <citation type="submission" date="2017-05" db="EMBL/GenBank/DDBJ databases">
        <authorList>
            <consortium name="The Broad Institute Genomics Platform"/>
            <consortium name="The Broad Institute Genomic Center for Infectious Diseases"/>
            <person name="Earl A."/>
            <person name="Manson A."/>
            <person name="Schwartman J."/>
            <person name="Gilmore M."/>
            <person name="Abouelleil A."/>
            <person name="Cao P."/>
            <person name="Chapman S."/>
            <person name="Cusick C."/>
            <person name="Shea T."/>
            <person name="Young S."/>
            <person name="Neafsey D."/>
            <person name="Nusbaum C."/>
            <person name="Birren B."/>
        </authorList>
    </citation>
    <scope>NUCLEOTIDE SEQUENCE</scope>
    <source>
        <strain evidence="16">9D6_DIV0238</strain>
    </source>
</reference>
<dbReference type="AlphaFoldDB" id="A0A200JA72"/>
<evidence type="ECO:0000313" key="16">
    <source>
        <dbReference type="EMBL" id="WYJ93117.1"/>
    </source>
</evidence>
<dbReference type="Gene3D" id="3.30.565.10">
    <property type="entry name" value="Histidine kinase-like ATPase, C-terminal domain"/>
    <property type="match status" value="1"/>
</dbReference>
<evidence type="ECO:0000256" key="5">
    <source>
        <dbReference type="ARBA" id="ARBA00022553"/>
    </source>
</evidence>
<feature type="transmembrane region" description="Helical" evidence="12">
    <location>
        <begin position="196"/>
        <end position="223"/>
    </location>
</feature>
<dbReference type="Pfam" id="PF00512">
    <property type="entry name" value="HisKA"/>
    <property type="match status" value="1"/>
</dbReference>
<feature type="domain" description="Histidine kinase" evidence="13">
    <location>
        <begin position="282"/>
        <end position="499"/>
    </location>
</feature>
<dbReference type="CDD" id="cd00082">
    <property type="entry name" value="HisKA"/>
    <property type="match status" value="1"/>
</dbReference>
<dbReference type="SMART" id="SM00304">
    <property type="entry name" value="HAMP"/>
    <property type="match status" value="1"/>
</dbReference>
<dbReference type="InterPro" id="IPR036890">
    <property type="entry name" value="HATPase_C_sf"/>
</dbReference>
<evidence type="ECO:0000256" key="1">
    <source>
        <dbReference type="ARBA" id="ARBA00000085"/>
    </source>
</evidence>
<reference evidence="15" key="1">
    <citation type="submission" date="2017-05" db="EMBL/GenBank/DDBJ databases">
        <title>The Genome Sequence of Enterococcus sp. 9D6_DIV0238.</title>
        <authorList>
            <consortium name="The Broad Institute Genomics Platform"/>
            <consortium name="The Broad Institute Genomic Center for Infectious Diseases"/>
            <person name="Earl A."/>
            <person name="Manson A."/>
            <person name="Schwartman J."/>
            <person name="Gilmore M."/>
            <person name="Abouelleil A."/>
            <person name="Cao P."/>
            <person name="Chapman S."/>
            <person name="Cusick C."/>
            <person name="Shea T."/>
            <person name="Young S."/>
            <person name="Neafsey D."/>
            <person name="Nusbaum C."/>
            <person name="Birren B."/>
        </authorList>
    </citation>
    <scope>NUCLEOTIDE SEQUENCE [LARGE SCALE GENOMIC DNA]</scope>
    <source>
        <strain evidence="15">9D6_DIV0238</strain>
    </source>
</reference>
<dbReference type="InterPro" id="IPR003594">
    <property type="entry name" value="HATPase_dom"/>
</dbReference>
<evidence type="ECO:0000256" key="4">
    <source>
        <dbReference type="ARBA" id="ARBA00015735"/>
    </source>
</evidence>
<keyword evidence="17" id="KW-1185">Reference proteome</keyword>
<evidence type="ECO:0000259" key="13">
    <source>
        <dbReference type="PROSITE" id="PS50109"/>
    </source>
</evidence>
<dbReference type="Pfam" id="PF00672">
    <property type="entry name" value="HAMP"/>
    <property type="match status" value="1"/>
</dbReference>
<dbReference type="InterPro" id="IPR003661">
    <property type="entry name" value="HisK_dim/P_dom"/>
</dbReference>
<dbReference type="RefSeq" id="WP_176372852.1">
    <property type="nucleotide sequence ID" value="NZ_CP147246.1"/>
</dbReference>
<feature type="transmembrane region" description="Helical" evidence="12">
    <location>
        <begin position="21"/>
        <end position="43"/>
    </location>
</feature>
<dbReference type="InterPro" id="IPR003660">
    <property type="entry name" value="HAMP_dom"/>
</dbReference>
<dbReference type="PROSITE" id="PS50109">
    <property type="entry name" value="HIS_KIN"/>
    <property type="match status" value="1"/>
</dbReference>
<dbReference type="Pfam" id="PF02518">
    <property type="entry name" value="HATPase_c"/>
    <property type="match status" value="1"/>
</dbReference>
<dbReference type="PANTHER" id="PTHR45528:SF12">
    <property type="entry name" value="SENSOR HISTIDINE KINASE ARSS"/>
    <property type="match status" value="1"/>
</dbReference>
<keyword evidence="5" id="KW-0597">Phosphoprotein</keyword>
<reference evidence="16" key="3">
    <citation type="submission" date="2024-03" db="EMBL/GenBank/DDBJ databases">
        <title>The Genome Sequence of Enterococcus sp. DIV0238c.</title>
        <authorList>
            <consortium name="The Broad Institute Genomics Platform"/>
            <consortium name="The Broad Institute Microbial Omics Core"/>
            <consortium name="The Broad Institute Genomic Center for Infectious Diseases"/>
            <person name="Earl A."/>
            <person name="Manson A."/>
            <person name="Gilmore M."/>
            <person name="Schwartman J."/>
            <person name="Shea T."/>
            <person name="Abouelleil A."/>
            <person name="Cao P."/>
            <person name="Chapman S."/>
            <person name="Cusick C."/>
            <person name="Young S."/>
            <person name="Neafsey D."/>
            <person name="Nusbaum C."/>
            <person name="Birren B."/>
        </authorList>
    </citation>
    <scope>NUCLEOTIDE SEQUENCE</scope>
    <source>
        <strain evidence="16">9D6_DIV0238</strain>
    </source>
</reference>
<dbReference type="EMBL" id="CP147246">
    <property type="protein sequence ID" value="WYJ93117.1"/>
    <property type="molecule type" value="Genomic_DNA"/>
</dbReference>
<dbReference type="SMART" id="SM00387">
    <property type="entry name" value="HATPase_c"/>
    <property type="match status" value="1"/>
</dbReference>
<comment type="subcellular location">
    <subcellularLocation>
        <location evidence="2">Membrane</location>
        <topology evidence="2">Multi-pass membrane protein</topology>
    </subcellularLocation>
</comment>
<dbReference type="SUPFAM" id="SSF47384">
    <property type="entry name" value="Homodimeric domain of signal transducing histidine kinase"/>
    <property type="match status" value="1"/>
</dbReference>
<evidence type="ECO:0000313" key="15">
    <source>
        <dbReference type="EMBL" id="OUZ33751.1"/>
    </source>
</evidence>
<dbReference type="EMBL" id="NIBQ01000002">
    <property type="protein sequence ID" value="OUZ33751.1"/>
    <property type="molecule type" value="Genomic_DNA"/>
</dbReference>
<evidence type="ECO:0000259" key="14">
    <source>
        <dbReference type="PROSITE" id="PS50885"/>
    </source>
</evidence>
<dbReference type="PROSITE" id="PS50885">
    <property type="entry name" value="HAMP"/>
    <property type="match status" value="1"/>
</dbReference>
<dbReference type="SUPFAM" id="SSF55874">
    <property type="entry name" value="ATPase domain of HSP90 chaperone/DNA topoisomerase II/histidine kinase"/>
    <property type="match status" value="1"/>
</dbReference>
<keyword evidence="11 12" id="KW-0472">Membrane</keyword>
<name>A0A200JA72_9ENTE</name>
<evidence type="ECO:0000256" key="11">
    <source>
        <dbReference type="ARBA" id="ARBA00023136"/>
    </source>
</evidence>
<dbReference type="Gene3D" id="6.10.340.10">
    <property type="match status" value="1"/>
</dbReference>
<evidence type="ECO:0000313" key="17">
    <source>
        <dbReference type="Proteomes" id="UP000196151"/>
    </source>
</evidence>
<keyword evidence="9 12" id="KW-1133">Transmembrane helix</keyword>
<dbReference type="InterPro" id="IPR036097">
    <property type="entry name" value="HisK_dim/P_sf"/>
</dbReference>
<dbReference type="CDD" id="cd06225">
    <property type="entry name" value="HAMP"/>
    <property type="match status" value="1"/>
</dbReference>
<dbReference type="Gene3D" id="1.10.287.130">
    <property type="match status" value="1"/>
</dbReference>
<evidence type="ECO:0000256" key="9">
    <source>
        <dbReference type="ARBA" id="ARBA00022989"/>
    </source>
</evidence>
<dbReference type="InterPro" id="IPR004358">
    <property type="entry name" value="Sig_transdc_His_kin-like_C"/>
</dbReference>
<keyword evidence="7 12" id="KW-0812">Transmembrane</keyword>
<evidence type="ECO:0000256" key="6">
    <source>
        <dbReference type="ARBA" id="ARBA00022679"/>
    </source>
</evidence>
<dbReference type="Pfam" id="PF18719">
    <property type="entry name" value="ArlS_N"/>
    <property type="match status" value="1"/>
</dbReference>
<dbReference type="PANTHER" id="PTHR45528">
    <property type="entry name" value="SENSOR HISTIDINE KINASE CPXA"/>
    <property type="match status" value="1"/>
</dbReference>
<keyword evidence="10" id="KW-0902">Two-component regulatory system</keyword>
<evidence type="ECO:0000256" key="2">
    <source>
        <dbReference type="ARBA" id="ARBA00004141"/>
    </source>
</evidence>
<dbReference type="InterPro" id="IPR005467">
    <property type="entry name" value="His_kinase_dom"/>
</dbReference>
<evidence type="ECO:0000256" key="8">
    <source>
        <dbReference type="ARBA" id="ARBA00022777"/>
    </source>
</evidence>
<dbReference type="InterPro" id="IPR041610">
    <property type="entry name" value="ArlS_N"/>
</dbReference>
<dbReference type="FunFam" id="3.30.565.10:FF:000006">
    <property type="entry name" value="Sensor histidine kinase WalK"/>
    <property type="match status" value="1"/>
</dbReference>
<dbReference type="EC" id="2.7.13.3" evidence="3"/>
<evidence type="ECO:0000256" key="12">
    <source>
        <dbReference type="SAM" id="Phobius"/>
    </source>
</evidence>
<sequence>MRPLKSKKIERKELKGPSLTIKWAFASSFFIFVVFTIFAVITYKTSVSLIVQKERENAERTVAEVGNRLANVEADLTVSEVYEKLKTPSLDTNDLDNKKVSVEGSLMEMDSMLSELGQPALFLSVFDPEGTLLFETQKAQNQLVKKGKQKAEIKTLNDKTGYLIIQPVYSKSTREKTGYIQAFYELSSFYAIKNHLLLTLIILEVISLILSSVLGFLLSSYFLKPLKVLRDTMDTIRKNPQSSIHMPDIHSNDELADLAEIFNEMLDRMRRYIEQQEQFVEDVSHELRTPVAIIEGHLNLLNRWGKEDPEVLDESLEASLQEITRMKSLVQEMLDLSRAEQVDTLYPNHTTNAKQVVYQVFNNFKLLYPDFVITLDDDLLHEVKLGIYRNHFEQLLIIILDNAVKYSTTRKEVHISISKTLNEFEIAIQDFGEGISEDELDKIFNRFYRVDKARARNKGGNGLGLSIAKQLVENYKGRIDAESVIHQGTIFRIHIPIVENSEDNE</sequence>
<dbReference type="PRINTS" id="PR00344">
    <property type="entry name" value="BCTRLSENSOR"/>
</dbReference>
<proteinExistence type="predicted"/>
<keyword evidence="8 15" id="KW-0418">Kinase</keyword>
<dbReference type="SUPFAM" id="SSF158472">
    <property type="entry name" value="HAMP domain-like"/>
    <property type="match status" value="1"/>
</dbReference>
<evidence type="ECO:0000256" key="10">
    <source>
        <dbReference type="ARBA" id="ARBA00023012"/>
    </source>
</evidence>
<gene>
    <name evidence="16" type="ORF">A5889_000612</name>
    <name evidence="15" type="ORF">A5889_002467</name>
</gene>
<keyword evidence="6" id="KW-0808">Transferase</keyword>
<evidence type="ECO:0000256" key="7">
    <source>
        <dbReference type="ARBA" id="ARBA00022692"/>
    </source>
</evidence>
<accession>A0A200JA72</accession>
<dbReference type="Proteomes" id="UP000196151">
    <property type="component" value="Chromosome"/>
</dbReference>
<evidence type="ECO:0000256" key="3">
    <source>
        <dbReference type="ARBA" id="ARBA00012438"/>
    </source>
</evidence>
<dbReference type="GO" id="GO:0016020">
    <property type="term" value="C:membrane"/>
    <property type="evidence" value="ECO:0007669"/>
    <property type="project" value="UniProtKB-SubCell"/>
</dbReference>
<organism evidence="15">
    <name type="scientific">Candidatus Enterococcus dunnyi</name>
    <dbReference type="NCBI Taxonomy" id="1834192"/>
    <lineage>
        <taxon>Bacteria</taxon>
        <taxon>Bacillati</taxon>
        <taxon>Bacillota</taxon>
        <taxon>Bacilli</taxon>
        <taxon>Lactobacillales</taxon>
        <taxon>Enterococcaceae</taxon>
        <taxon>Enterococcus</taxon>
    </lineage>
</organism>
<dbReference type="FunFam" id="1.10.287.130:FF:000001">
    <property type="entry name" value="Two-component sensor histidine kinase"/>
    <property type="match status" value="1"/>
</dbReference>
<dbReference type="GO" id="GO:0000155">
    <property type="term" value="F:phosphorelay sensor kinase activity"/>
    <property type="evidence" value="ECO:0007669"/>
    <property type="project" value="InterPro"/>
</dbReference>
<protein>
    <recommendedName>
        <fullName evidence="4">Signal transduction histidine-protein kinase ArlS</fullName>
        <ecNumber evidence="3">2.7.13.3</ecNumber>
    </recommendedName>
</protein>
<comment type="catalytic activity">
    <reaction evidence="1">
        <text>ATP + protein L-histidine = ADP + protein N-phospho-L-histidine.</text>
        <dbReference type="EC" id="2.7.13.3"/>
    </reaction>
</comment>